<dbReference type="Pfam" id="PF00665">
    <property type="entry name" value="rve"/>
    <property type="match status" value="1"/>
</dbReference>
<evidence type="ECO:0000256" key="9">
    <source>
        <dbReference type="SAM" id="MobiDB-lite"/>
    </source>
</evidence>
<dbReference type="SUPFAM" id="SSF53098">
    <property type="entry name" value="Ribonuclease H-like"/>
    <property type="match status" value="1"/>
</dbReference>
<accession>A0ABR3HA39</accession>
<dbReference type="Gene3D" id="4.10.60.10">
    <property type="entry name" value="Zinc finger, CCHC-type"/>
    <property type="match status" value="1"/>
</dbReference>
<evidence type="ECO:0000256" key="1">
    <source>
        <dbReference type="ARBA" id="ARBA00012493"/>
    </source>
</evidence>
<dbReference type="SUPFAM" id="SSF50630">
    <property type="entry name" value="Acid proteases"/>
    <property type="match status" value="1"/>
</dbReference>
<keyword evidence="6" id="KW-0378">Hydrolase</keyword>
<dbReference type="Proteomes" id="UP001549920">
    <property type="component" value="Unassembled WGS sequence"/>
</dbReference>
<feature type="region of interest" description="Disordered" evidence="9">
    <location>
        <begin position="1295"/>
        <end position="1314"/>
    </location>
</feature>
<dbReference type="InterPro" id="IPR012337">
    <property type="entry name" value="RNaseH-like_sf"/>
</dbReference>
<evidence type="ECO:0000256" key="5">
    <source>
        <dbReference type="ARBA" id="ARBA00022759"/>
    </source>
</evidence>
<dbReference type="InterPro" id="IPR021109">
    <property type="entry name" value="Peptidase_aspartic_dom_sf"/>
</dbReference>
<dbReference type="EC" id="2.7.7.49" evidence="1"/>
<keyword evidence="3" id="KW-0548">Nucleotidyltransferase</keyword>
<dbReference type="CDD" id="cd00303">
    <property type="entry name" value="retropepsin_like"/>
    <property type="match status" value="1"/>
</dbReference>
<evidence type="ECO:0000256" key="8">
    <source>
        <dbReference type="PROSITE-ProRule" id="PRU00047"/>
    </source>
</evidence>
<evidence type="ECO:0000259" key="10">
    <source>
        <dbReference type="PROSITE" id="PS50158"/>
    </source>
</evidence>
<evidence type="ECO:0000259" key="12">
    <source>
        <dbReference type="PROSITE" id="PS50994"/>
    </source>
</evidence>
<keyword evidence="5" id="KW-0255">Endonuclease</keyword>
<evidence type="ECO:0000256" key="6">
    <source>
        <dbReference type="ARBA" id="ARBA00022801"/>
    </source>
</evidence>
<dbReference type="Pfam" id="PF00078">
    <property type="entry name" value="RVT_1"/>
    <property type="match status" value="1"/>
</dbReference>
<evidence type="ECO:0000256" key="7">
    <source>
        <dbReference type="ARBA" id="ARBA00022918"/>
    </source>
</evidence>
<dbReference type="InterPro" id="IPR050951">
    <property type="entry name" value="Retrovirus_Pol_polyprotein"/>
</dbReference>
<keyword evidence="8" id="KW-0863">Zinc-finger</keyword>
<dbReference type="InterPro" id="IPR043128">
    <property type="entry name" value="Rev_trsase/Diguanyl_cyclase"/>
</dbReference>
<dbReference type="Gene3D" id="3.30.70.270">
    <property type="match status" value="2"/>
</dbReference>
<evidence type="ECO:0000256" key="4">
    <source>
        <dbReference type="ARBA" id="ARBA00022722"/>
    </source>
</evidence>
<dbReference type="Gene3D" id="3.10.10.10">
    <property type="entry name" value="HIV Type 1 Reverse Transcriptase, subunit A, domain 1"/>
    <property type="match status" value="1"/>
</dbReference>
<dbReference type="SUPFAM" id="SSF56672">
    <property type="entry name" value="DNA/RNA polymerases"/>
    <property type="match status" value="1"/>
</dbReference>
<dbReference type="PANTHER" id="PTHR37984:SF5">
    <property type="entry name" value="PROTEIN NYNRIN-LIKE"/>
    <property type="match status" value="1"/>
</dbReference>
<dbReference type="InterPro" id="IPR001878">
    <property type="entry name" value="Znf_CCHC"/>
</dbReference>
<proteinExistence type="predicted"/>
<dbReference type="CDD" id="cd09274">
    <property type="entry name" value="RNase_HI_RT_Ty3"/>
    <property type="match status" value="1"/>
</dbReference>
<feature type="compositionally biased region" description="Basic residues" evidence="9">
    <location>
        <begin position="19"/>
        <end position="52"/>
    </location>
</feature>
<name>A0ABR3HA39_LOXSC</name>
<dbReference type="InterPro" id="IPR041588">
    <property type="entry name" value="Integrase_H2C2"/>
</dbReference>
<dbReference type="Pfam" id="PF00098">
    <property type="entry name" value="zf-CCHC"/>
    <property type="match status" value="1"/>
</dbReference>
<dbReference type="Gene3D" id="1.10.340.70">
    <property type="match status" value="1"/>
</dbReference>
<keyword evidence="4" id="KW-0540">Nuclease</keyword>
<dbReference type="PROSITE" id="PS50878">
    <property type="entry name" value="RT_POL"/>
    <property type="match status" value="1"/>
</dbReference>
<protein>
    <recommendedName>
        <fullName evidence="1">RNA-directed DNA polymerase</fullName>
        <ecNumber evidence="1">2.7.7.49</ecNumber>
    </recommendedName>
</protein>
<keyword evidence="14" id="KW-1185">Reference proteome</keyword>
<dbReference type="SUPFAM" id="SSF57756">
    <property type="entry name" value="Retrovirus zinc finger-like domains"/>
    <property type="match status" value="1"/>
</dbReference>
<gene>
    <name evidence="13" type="ORF">ABMA27_009150</name>
</gene>
<evidence type="ECO:0000256" key="3">
    <source>
        <dbReference type="ARBA" id="ARBA00022695"/>
    </source>
</evidence>
<dbReference type="InterPro" id="IPR036875">
    <property type="entry name" value="Znf_CCHC_sf"/>
</dbReference>
<comment type="caution">
    <text evidence="13">The sequence shown here is derived from an EMBL/GenBank/DDBJ whole genome shotgun (WGS) entry which is preliminary data.</text>
</comment>
<evidence type="ECO:0000259" key="11">
    <source>
        <dbReference type="PROSITE" id="PS50878"/>
    </source>
</evidence>
<dbReference type="EMBL" id="JBEUOH010000023">
    <property type="protein sequence ID" value="KAL0861662.1"/>
    <property type="molecule type" value="Genomic_DNA"/>
</dbReference>
<dbReference type="InterPro" id="IPR000477">
    <property type="entry name" value="RT_dom"/>
</dbReference>
<organism evidence="13 14">
    <name type="scientific">Loxostege sticticalis</name>
    <name type="common">Beet webworm moth</name>
    <dbReference type="NCBI Taxonomy" id="481309"/>
    <lineage>
        <taxon>Eukaryota</taxon>
        <taxon>Metazoa</taxon>
        <taxon>Ecdysozoa</taxon>
        <taxon>Arthropoda</taxon>
        <taxon>Hexapoda</taxon>
        <taxon>Insecta</taxon>
        <taxon>Pterygota</taxon>
        <taxon>Neoptera</taxon>
        <taxon>Endopterygota</taxon>
        <taxon>Lepidoptera</taxon>
        <taxon>Glossata</taxon>
        <taxon>Ditrysia</taxon>
        <taxon>Pyraloidea</taxon>
        <taxon>Crambidae</taxon>
        <taxon>Pyraustinae</taxon>
        <taxon>Loxostege</taxon>
    </lineage>
</organism>
<dbReference type="SMART" id="SM00343">
    <property type="entry name" value="ZnF_C2HC"/>
    <property type="match status" value="2"/>
</dbReference>
<dbReference type="PROSITE" id="PS50994">
    <property type="entry name" value="INTEGRASE"/>
    <property type="match status" value="1"/>
</dbReference>
<dbReference type="PANTHER" id="PTHR37984">
    <property type="entry name" value="PROTEIN CBG26694"/>
    <property type="match status" value="1"/>
</dbReference>
<sequence length="1479" mass="168338">MPRSSRSRERSESSETPRRRARRTRSKSRRAHRHKHRSRSRRHRSRHVRSRSRTPDDSVKKALGSILARLNAIEESNTSISQNPFPPNRASTPQSNNDTTSASATQALADALLSINRVKSQNYYVSNFDPAFNDFEVWCNEVERARLANHWEDLECLSRVANCLKGDAKSWLNEWATNDRTWTNFVKEFKSLCPPKIDYAQTLFDVMNTSSDKFPTYAEYARRSLLRLRIVKGISEELMVQIVIRGISDAQVRAAAANANLTTENLVSFLAIYVKPGRSKDIRPQPNVFKKRHSDRNENKCFNCGQTGHISFNCHKKRKVSSETQSKVTCTFCKKNGHKESECFAKARSEGQNNNQRKVNLCKELSNCTRNNDVCTAVIQGIPVDVLIDSGALNVSLISSAVLKHFSCPRKQTHCVLKGVSQNEIVAHEYVTLTVEFSNIALDIDFVVVPASCMNTPIIIGTDVLNRDGVTFVRTKDKQYLTHSNSSIAISKVNCVRTDERIKVNTPLQGEELTTLMTVVGDFSSFLISGTATTTVKTGKMQINLTSEVPVAYHPYRLSYQEKLKVREIVKDLLAKNIIRESDSEYASPIILVKKKDGTDRMCVDFRALNRITVKDRYPLPLIEDHIDRLGGSKFFTSLDMASGFHQIPIDESSIHKTGFVTPEGHFEYLKMPFGLCNSPTVYQRIINNTLRKLIEAGHVLVYIDDVLILSLSVSDGITLLREVLETLTEAGFSINLQKCSFLTTEIEYLGRVISHGQVRPSPRKIEALINTPTPTSVKQVRQFLGLAGYFRRYIKDYATKTASISRLTKKDVKFQWGPEQDEVRQYLIKQLTSEPILAIFDPNLPVELHTDASSVGYGAVLMQVHQDGNRRVVAYFSKVTQGAESRYHSYELETLAVVRALQNFRHYLIGVNFKIITDCNALKATERKKDLLPRVARWWIYLQDFNFTIEYRKGVMMGHADYLSRNPPAMQVNHIDRPLNWAQMAQNADNETQDLIQKLRDGLLDSRRYVCQNDLLYYRYSPVGEESRLLCFVPKGHRLSLLRVFHDEHEHIGADKTLDLILKHFWFPGLKSFVQKYTSHCLICISKKRVPRAPHQPITSWEKPDVPFNTVHVDALGPLPESNGYKFVLILVDAFTKFCLLFPMYRQDTNELKRVFNEAISLFGAPKLIVCDRGRMFEASSFTNWISELGCDIHYITPEMHHANGQAERYVRTVLNLIRVESYNKNSAWSEALRKIQLVLNMTKQKTTQVSALYLLIGVNATTPIIRALIRDVAVENSSPNHEAMREMGRNRAKDLLDKNKDQQDRHVNRRRHPPRVYKLNDQVFVIKYSQSTGKLDSGMRGPYRVIKTLPSGRYELKLLCGARGKTTQAAAQYMVPWKGEWCPESCAAFFESKLCAYLTLLCFSLLFVAHASVCEAEEFALHIGASCRDDPAARSMGYASKMPLPCRRTFQCVKAFALQTYLLVRRGFCLADVLVST</sequence>
<feature type="region of interest" description="Disordered" evidence="9">
    <location>
        <begin position="1"/>
        <end position="61"/>
    </location>
</feature>
<dbReference type="InterPro" id="IPR043502">
    <property type="entry name" value="DNA/RNA_pol_sf"/>
</dbReference>
<evidence type="ECO:0000313" key="13">
    <source>
        <dbReference type="EMBL" id="KAL0861662.1"/>
    </source>
</evidence>
<dbReference type="Gene3D" id="2.40.70.10">
    <property type="entry name" value="Acid Proteases"/>
    <property type="match status" value="1"/>
</dbReference>
<reference evidence="13 14" key="1">
    <citation type="submission" date="2024-06" db="EMBL/GenBank/DDBJ databases">
        <title>A chromosome-level genome assembly of beet webworm, Loxostege sticticalis.</title>
        <authorList>
            <person name="Zhang Y."/>
        </authorList>
    </citation>
    <scope>NUCLEOTIDE SEQUENCE [LARGE SCALE GENOMIC DNA]</scope>
    <source>
        <strain evidence="13">AQ026</strain>
        <tissue evidence="13">Whole body</tissue>
    </source>
</reference>
<dbReference type="Gene3D" id="3.30.420.10">
    <property type="entry name" value="Ribonuclease H-like superfamily/Ribonuclease H"/>
    <property type="match status" value="1"/>
</dbReference>
<keyword evidence="7" id="KW-0695">RNA-directed DNA polymerase</keyword>
<feature type="domain" description="CCHC-type" evidence="10">
    <location>
        <begin position="300"/>
        <end position="314"/>
    </location>
</feature>
<dbReference type="Pfam" id="PF17921">
    <property type="entry name" value="Integrase_H2C2"/>
    <property type="match status" value="1"/>
</dbReference>
<evidence type="ECO:0000256" key="2">
    <source>
        <dbReference type="ARBA" id="ARBA00022679"/>
    </source>
</evidence>
<feature type="domain" description="Integrase catalytic" evidence="12">
    <location>
        <begin position="1104"/>
        <end position="1273"/>
    </location>
</feature>
<dbReference type="Pfam" id="PF17917">
    <property type="entry name" value="RT_RNaseH"/>
    <property type="match status" value="1"/>
</dbReference>
<evidence type="ECO:0000313" key="14">
    <source>
        <dbReference type="Proteomes" id="UP001549920"/>
    </source>
</evidence>
<keyword evidence="2" id="KW-0808">Transferase</keyword>
<dbReference type="PROSITE" id="PS50158">
    <property type="entry name" value="ZF_CCHC"/>
    <property type="match status" value="1"/>
</dbReference>
<dbReference type="CDD" id="cd01647">
    <property type="entry name" value="RT_LTR"/>
    <property type="match status" value="1"/>
</dbReference>
<keyword evidence="8" id="KW-0862">Zinc</keyword>
<feature type="region of interest" description="Disordered" evidence="9">
    <location>
        <begin position="75"/>
        <end position="102"/>
    </location>
</feature>
<dbReference type="InterPro" id="IPR041373">
    <property type="entry name" value="RT_RNaseH"/>
</dbReference>
<feature type="compositionally biased region" description="Basic and acidic residues" evidence="9">
    <location>
        <begin position="1"/>
        <end position="18"/>
    </location>
</feature>
<dbReference type="InterPro" id="IPR001584">
    <property type="entry name" value="Integrase_cat-core"/>
</dbReference>
<feature type="domain" description="Reverse transcriptase" evidence="11">
    <location>
        <begin position="574"/>
        <end position="754"/>
    </location>
</feature>
<dbReference type="InterPro" id="IPR036397">
    <property type="entry name" value="RNaseH_sf"/>
</dbReference>
<keyword evidence="8" id="KW-0479">Metal-binding</keyword>
<feature type="compositionally biased region" description="Basic and acidic residues" evidence="9">
    <location>
        <begin position="1295"/>
        <end position="1308"/>
    </location>
</feature>